<feature type="compositionally biased region" description="Basic and acidic residues" evidence="1">
    <location>
        <begin position="54"/>
        <end position="68"/>
    </location>
</feature>
<sequence>MASTRQDAAASASYSTLAHFFQQPGARWLALAGLGTGSLLVAAQFLPKSSTTKGKSDTSSDRDERQHESSPPSALNGKTKRDRFKEDTEPIAIFWDVDNCAPPTGSSGRSVALAVRSAIQNLDVGPIVSFKAYLELSSETQAPNAAQVQLRSELQGCGVSLIDTPKSGRKDVADKMMITDLLAYAIDQPAPATVVLISGDRDFAYPLGILRNRGYNVVLVTPPIGAVPILEASANVVMSWRQDVLGIQINKDGKPYSSYSNAGPHTPSKQGYSSSASSNHASSTNTNNNSSLSVGKPPGALKHQDRRPSNRTLQLFDPLIKLLEQIKKEGNPKPLRSMVAARLVQMDRGIFVRADAAKWAEYAAVAEAAGIVTLGSSGQSGYEWVALNDTAKAAALSSIPMMPSTSSSSSSSTPHRQKPTSYNHTTPSGNAGESAKLKPFLPLIEICKEQRAQGTFKPLCSFVGMQLSALARSGIVDAYALAGVPGWREYLAAAEKAGIARSAPTDQEGVLVVELHPRFWHMHTNQIMPSAGRIADTATTPSPSVDKKVSSIKRSLLDFGSSKSTPKTDSPLKGASLSKRRTIVNGHEIPLIFSPLATLLLEQMVEGRNYSTDYFCQSIVGTQRTSVVVPGLKAKSAEEFQEHLEAAVAAKIVTTEPGFKPGVRHIRLHPRLVRPGSKTSVTDGEDDGSDDAEAHDGSNGQPRFKTNLFSLSKGKPTDANASDTQRPTQDLEALRKETSQVLASLQRSTSPEGATASGPVPADDAVRFRPLVDSLVALAGDGAAGVSKTKLSSEVAKRNPGLAGIGAFYQSLGSTGFTDYLQQAKEKGLVKIADAEGNVLSNSDTLLGLTDYTVSL</sequence>
<feature type="compositionally biased region" description="Low complexity" evidence="1">
    <location>
        <begin position="273"/>
        <end position="293"/>
    </location>
</feature>
<feature type="compositionally biased region" description="Polar residues" evidence="1">
    <location>
        <begin position="719"/>
        <end position="728"/>
    </location>
</feature>
<dbReference type="GO" id="GO:0010468">
    <property type="term" value="P:regulation of gene expression"/>
    <property type="evidence" value="ECO:0007669"/>
    <property type="project" value="InterPro"/>
</dbReference>
<evidence type="ECO:0000256" key="1">
    <source>
        <dbReference type="SAM" id="MobiDB-lite"/>
    </source>
</evidence>
<dbReference type="GO" id="GO:0004540">
    <property type="term" value="F:RNA nuclease activity"/>
    <property type="evidence" value="ECO:0007669"/>
    <property type="project" value="InterPro"/>
</dbReference>
<dbReference type="AlphaFoldDB" id="A0A2N8U7B3"/>
<dbReference type="PANTHER" id="PTHR14379">
    <property type="entry name" value="LIMKAIN B LKAP"/>
    <property type="match status" value="1"/>
</dbReference>
<dbReference type="GO" id="GO:0005777">
    <property type="term" value="C:peroxisome"/>
    <property type="evidence" value="ECO:0007669"/>
    <property type="project" value="InterPro"/>
</dbReference>
<feature type="compositionally biased region" description="Polar residues" evidence="1">
    <location>
        <begin position="257"/>
        <end position="272"/>
    </location>
</feature>
<feature type="compositionally biased region" description="Acidic residues" evidence="1">
    <location>
        <begin position="683"/>
        <end position="693"/>
    </location>
</feature>
<organism evidence="3 4">
    <name type="scientific">Sporisorium reilianum f. sp. reilianum</name>
    <dbReference type="NCBI Taxonomy" id="72559"/>
    <lineage>
        <taxon>Eukaryota</taxon>
        <taxon>Fungi</taxon>
        <taxon>Dikarya</taxon>
        <taxon>Basidiomycota</taxon>
        <taxon>Ustilaginomycotina</taxon>
        <taxon>Ustilaginomycetes</taxon>
        <taxon>Ustilaginales</taxon>
        <taxon>Ustilaginaceae</taxon>
        <taxon>Sporisorium</taxon>
    </lineage>
</organism>
<protein>
    <recommendedName>
        <fullName evidence="2">NYN domain-containing protein</fullName>
    </recommendedName>
</protein>
<feature type="region of interest" description="Disordered" evidence="1">
    <location>
        <begin position="400"/>
        <end position="432"/>
    </location>
</feature>
<feature type="compositionally biased region" description="Polar residues" evidence="1">
    <location>
        <begin position="419"/>
        <end position="431"/>
    </location>
</feature>
<feature type="region of interest" description="Disordered" evidence="1">
    <location>
        <begin position="669"/>
        <end position="763"/>
    </location>
</feature>
<dbReference type="Gene3D" id="3.40.50.1010">
    <property type="entry name" value="5'-nuclease"/>
    <property type="match status" value="1"/>
</dbReference>
<dbReference type="Proteomes" id="UP000239563">
    <property type="component" value="Chromosome I"/>
</dbReference>
<dbReference type="CDD" id="cd10910">
    <property type="entry name" value="PIN_limkain_b1_N_like"/>
    <property type="match status" value="1"/>
</dbReference>
<evidence type="ECO:0000313" key="3">
    <source>
        <dbReference type="EMBL" id="SJX60582.1"/>
    </source>
</evidence>
<evidence type="ECO:0000313" key="4">
    <source>
        <dbReference type="Proteomes" id="UP000239563"/>
    </source>
</evidence>
<feature type="compositionally biased region" description="Polar residues" evidence="1">
    <location>
        <begin position="739"/>
        <end position="752"/>
    </location>
</feature>
<dbReference type="InterPro" id="IPR021139">
    <property type="entry name" value="NYN"/>
</dbReference>
<feature type="region of interest" description="Disordered" evidence="1">
    <location>
        <begin position="255"/>
        <end position="308"/>
    </location>
</feature>
<gene>
    <name evidence="3" type="ORF">SRS1_11811</name>
</gene>
<feature type="region of interest" description="Disordered" evidence="1">
    <location>
        <begin position="49"/>
        <end position="83"/>
    </location>
</feature>
<dbReference type="EMBL" id="LT795054">
    <property type="protein sequence ID" value="SJX60582.1"/>
    <property type="molecule type" value="Genomic_DNA"/>
</dbReference>
<feature type="domain" description="NYN" evidence="2">
    <location>
        <begin position="91"/>
        <end position="223"/>
    </location>
</feature>
<dbReference type="Pfam" id="PF01936">
    <property type="entry name" value="NYN"/>
    <property type="match status" value="1"/>
</dbReference>
<name>A0A2N8U7B3_9BASI</name>
<evidence type="ECO:0000259" key="2">
    <source>
        <dbReference type="Pfam" id="PF01936"/>
    </source>
</evidence>
<proteinExistence type="predicted"/>
<reference evidence="3 4" key="1">
    <citation type="submission" date="2017-02" db="EMBL/GenBank/DDBJ databases">
        <authorList>
            <person name="Peterson S.W."/>
        </authorList>
    </citation>
    <scope>NUCLEOTIDE SEQUENCE [LARGE SCALE GENOMIC DNA]</scope>
    <source>
        <strain evidence="3 4">SRS1_H2-8</strain>
    </source>
</reference>
<feature type="compositionally biased region" description="Low complexity" evidence="1">
    <location>
        <begin position="400"/>
        <end position="414"/>
    </location>
</feature>
<accession>A0A2N8U7B3</accession>
<dbReference type="PANTHER" id="PTHR14379:SF3">
    <property type="entry name" value="MEIOSIS REGULATOR AND MRNA STABILITY FACTOR 1"/>
    <property type="match status" value="1"/>
</dbReference>
<dbReference type="InterPro" id="IPR024768">
    <property type="entry name" value="Marf1"/>
</dbReference>
<dbReference type="GO" id="GO:1905762">
    <property type="term" value="F:CCR4-NOT complex binding"/>
    <property type="evidence" value="ECO:0007669"/>
    <property type="project" value="TreeGrafter"/>
</dbReference>